<keyword evidence="4" id="KW-1185">Reference proteome</keyword>
<evidence type="ECO:0000313" key="4">
    <source>
        <dbReference type="Proteomes" id="UP001596135"/>
    </source>
</evidence>
<dbReference type="RefSeq" id="WP_379160880.1">
    <property type="nucleotide sequence ID" value="NZ_JBHSRJ010000009.1"/>
</dbReference>
<dbReference type="Gene3D" id="1.10.443.10">
    <property type="entry name" value="Intergrase catalytic core"/>
    <property type="match status" value="1"/>
</dbReference>
<evidence type="ECO:0000313" key="3">
    <source>
        <dbReference type="EMBL" id="MFC6045762.1"/>
    </source>
</evidence>
<dbReference type="PANTHER" id="PTHR30349">
    <property type="entry name" value="PHAGE INTEGRASE-RELATED"/>
    <property type="match status" value="1"/>
</dbReference>
<evidence type="ECO:0000259" key="2">
    <source>
        <dbReference type="PROSITE" id="PS51898"/>
    </source>
</evidence>
<dbReference type="Pfam" id="PF00589">
    <property type="entry name" value="Phage_integrase"/>
    <property type="match status" value="1"/>
</dbReference>
<dbReference type="InterPro" id="IPR002104">
    <property type="entry name" value="Integrase_catalytic"/>
</dbReference>
<dbReference type="CDD" id="cd00397">
    <property type="entry name" value="DNA_BRE_C"/>
    <property type="match status" value="1"/>
</dbReference>
<protein>
    <submittedName>
        <fullName evidence="3">Tyrosine-type recombinase/integrase</fullName>
    </submittedName>
</protein>
<organism evidence="3 4">
    <name type="scientific">Nocardioides hankookensis</name>
    <dbReference type="NCBI Taxonomy" id="443157"/>
    <lineage>
        <taxon>Bacteria</taxon>
        <taxon>Bacillati</taxon>
        <taxon>Actinomycetota</taxon>
        <taxon>Actinomycetes</taxon>
        <taxon>Propionibacteriales</taxon>
        <taxon>Nocardioidaceae</taxon>
        <taxon>Nocardioides</taxon>
    </lineage>
</organism>
<dbReference type="EMBL" id="JBHSRJ010000009">
    <property type="protein sequence ID" value="MFC6045762.1"/>
    <property type="molecule type" value="Genomic_DNA"/>
</dbReference>
<dbReference type="PANTHER" id="PTHR30349:SF64">
    <property type="entry name" value="PROPHAGE INTEGRASE INTD-RELATED"/>
    <property type="match status" value="1"/>
</dbReference>
<dbReference type="InterPro" id="IPR011010">
    <property type="entry name" value="DNA_brk_join_enz"/>
</dbReference>
<proteinExistence type="predicted"/>
<gene>
    <name evidence="3" type="ORF">ACFPYL_21950</name>
</gene>
<reference evidence="4" key="1">
    <citation type="journal article" date="2019" name="Int. J. Syst. Evol. Microbiol.">
        <title>The Global Catalogue of Microorganisms (GCM) 10K type strain sequencing project: providing services to taxonomists for standard genome sequencing and annotation.</title>
        <authorList>
            <consortium name="The Broad Institute Genomics Platform"/>
            <consortium name="The Broad Institute Genome Sequencing Center for Infectious Disease"/>
            <person name="Wu L."/>
            <person name="Ma J."/>
        </authorList>
    </citation>
    <scope>NUCLEOTIDE SEQUENCE [LARGE SCALE GENOMIC DNA]</scope>
    <source>
        <strain evidence="4">CCUG 54522</strain>
    </source>
</reference>
<dbReference type="InterPro" id="IPR013762">
    <property type="entry name" value="Integrase-like_cat_sf"/>
</dbReference>
<comment type="caution">
    <text evidence="3">The sequence shown here is derived from an EMBL/GenBank/DDBJ whole genome shotgun (WGS) entry which is preliminary data.</text>
</comment>
<dbReference type="SUPFAM" id="SSF56349">
    <property type="entry name" value="DNA breaking-rejoining enzymes"/>
    <property type="match status" value="1"/>
</dbReference>
<dbReference type="InterPro" id="IPR050090">
    <property type="entry name" value="Tyrosine_recombinase_XerCD"/>
</dbReference>
<name>A0ABW1LR58_9ACTN</name>
<feature type="domain" description="Tyr recombinase" evidence="2">
    <location>
        <begin position="66"/>
        <end position="232"/>
    </location>
</feature>
<accession>A0ABW1LR58</accession>
<keyword evidence="1" id="KW-0233">DNA recombination</keyword>
<dbReference type="Proteomes" id="UP001596135">
    <property type="component" value="Unassembled WGS sequence"/>
</dbReference>
<sequence>MRDIDVDPWSLTTEQLVVYLGSQSWQASTKRTYRASLRAFYAWAQATGRRADNPAALTPEITVPKKLPRPVPEAVLRDAIAAADDRVRLMLLLAATCGLRRGELARARLEDIVADLAGFSLVVHGKGRKQRLVPLPDGLAAVLRQLPPGYLFTSRAWGRAGAPLSPARVGELVSEVLPPGWTCHTLRHRCATVAYAATKDLRAVQELLGHSKPETTMVYTLIHEDSVRAAMTAATTFGDVA</sequence>
<evidence type="ECO:0000256" key="1">
    <source>
        <dbReference type="ARBA" id="ARBA00023172"/>
    </source>
</evidence>
<dbReference type="PROSITE" id="PS51898">
    <property type="entry name" value="TYR_RECOMBINASE"/>
    <property type="match status" value="1"/>
</dbReference>